<organism evidence="12 13">
    <name type="scientific">Campylobacter fetus subsp. testudinum</name>
    <dbReference type="NCBI Taxonomy" id="1507806"/>
    <lineage>
        <taxon>Bacteria</taxon>
        <taxon>Pseudomonadati</taxon>
        <taxon>Campylobacterota</taxon>
        <taxon>Epsilonproteobacteria</taxon>
        <taxon>Campylobacterales</taxon>
        <taxon>Campylobacteraceae</taxon>
        <taxon>Campylobacter</taxon>
    </lineage>
</organism>
<feature type="transmembrane region" description="Helical" evidence="11">
    <location>
        <begin position="20"/>
        <end position="46"/>
    </location>
</feature>
<evidence type="ECO:0000256" key="3">
    <source>
        <dbReference type="ARBA" id="ARBA00022793"/>
    </source>
</evidence>
<keyword evidence="4" id="KW-0443">Lipid metabolism</keyword>
<evidence type="ECO:0000256" key="1">
    <source>
        <dbReference type="ARBA" id="ARBA00022475"/>
    </source>
</evidence>
<evidence type="ECO:0000313" key="13">
    <source>
        <dbReference type="Proteomes" id="UP000093100"/>
    </source>
</evidence>
<comment type="caution">
    <text evidence="12">The sequence shown here is derived from an EMBL/GenBank/DDBJ whole genome shotgun (WGS) entry which is preliminary data.</text>
</comment>
<dbReference type="GO" id="GO:0004609">
    <property type="term" value="F:phosphatidylserine decarboxylase activity"/>
    <property type="evidence" value="ECO:0007669"/>
    <property type="project" value="InterPro"/>
</dbReference>
<keyword evidence="11" id="KW-1133">Transmembrane helix</keyword>
<protein>
    <submittedName>
        <fullName evidence="12">Phosphatidylserine decarboxylase</fullName>
    </submittedName>
</protein>
<dbReference type="InterPro" id="IPR003817">
    <property type="entry name" value="PS_Dcarbxylase"/>
</dbReference>
<evidence type="ECO:0000256" key="10">
    <source>
        <dbReference type="ARBA" id="ARBA00023317"/>
    </source>
</evidence>
<accession>A0AAX0HDA6</accession>
<keyword evidence="11" id="KW-0812">Transmembrane</keyword>
<keyword evidence="9" id="KW-1208">Phospholipid metabolism</keyword>
<evidence type="ECO:0000313" key="12">
    <source>
        <dbReference type="EMBL" id="OCR91433.1"/>
    </source>
</evidence>
<dbReference type="Pfam" id="PF02666">
    <property type="entry name" value="PS_Dcarbxylase"/>
    <property type="match status" value="1"/>
</dbReference>
<gene>
    <name evidence="12" type="ORF">CFT12S02225_02750</name>
</gene>
<evidence type="ECO:0000256" key="5">
    <source>
        <dbReference type="ARBA" id="ARBA00023136"/>
    </source>
</evidence>
<dbReference type="GO" id="GO:0008654">
    <property type="term" value="P:phospholipid biosynthetic process"/>
    <property type="evidence" value="ECO:0007669"/>
    <property type="project" value="UniProtKB-KW"/>
</dbReference>
<dbReference type="PANTHER" id="PTHR35809">
    <property type="entry name" value="ARCHAETIDYLSERINE DECARBOXYLASE PROENZYME-RELATED"/>
    <property type="match status" value="1"/>
</dbReference>
<keyword evidence="7" id="KW-0594">Phospholipid biosynthesis</keyword>
<keyword evidence="2" id="KW-0444">Lipid biosynthesis</keyword>
<keyword evidence="3" id="KW-0210">Decarboxylase</keyword>
<reference evidence="12 13" key="1">
    <citation type="journal article" date="2016" name="Genome Biol. Evol.">
        <title>Comparative Genomics of Campylobacter fetus from Reptiles and Mammals Reveals Divergent Evolution in Host-Associated Lineages.</title>
        <authorList>
            <person name="Gilbert M.J."/>
            <person name="Miller W.G."/>
            <person name="Yee E."/>
            <person name="Zomer A.L."/>
            <person name="van der Graaf-van Bloois L."/>
            <person name="Fitzgerald C."/>
            <person name="Forbes K.J."/>
            <person name="Meric G."/>
            <person name="Sheppard S.K."/>
            <person name="Wagenaar J.A."/>
            <person name="Duim B."/>
        </authorList>
    </citation>
    <scope>NUCLEOTIDE SEQUENCE [LARGE SCALE GENOMIC DNA]</scope>
    <source>
        <strain evidence="12 13">12S02225-3</strain>
    </source>
</reference>
<evidence type="ECO:0000256" key="7">
    <source>
        <dbReference type="ARBA" id="ARBA00023209"/>
    </source>
</evidence>
<dbReference type="AlphaFoldDB" id="A0AAX0HDA6"/>
<keyword evidence="6" id="KW-0865">Zymogen</keyword>
<evidence type="ECO:0000256" key="6">
    <source>
        <dbReference type="ARBA" id="ARBA00023145"/>
    </source>
</evidence>
<keyword evidence="5 11" id="KW-0472">Membrane</keyword>
<dbReference type="RefSeq" id="WP_023385674.1">
    <property type="nucleotide sequence ID" value="NZ_CP009226.1"/>
</dbReference>
<keyword evidence="8" id="KW-0456">Lyase</keyword>
<evidence type="ECO:0000256" key="9">
    <source>
        <dbReference type="ARBA" id="ARBA00023264"/>
    </source>
</evidence>
<keyword evidence="10" id="KW-0670">Pyruvate</keyword>
<sequence>MDNLRVISKYGYRSIGLFGVIFLLSLLFDTFIFLSIILLIFVVFIYRNPERLPAVESMDAILSPIDGVIEDIRKSSYNGVLYTEVVIKNSIFDSGVLRAVANLKVDEIKFKNGLNLATTSLDKNLLNNRVAYICSVGNKQVIIRINSGAISRKIHLEDIKELKVSRRFGFILDGRVSLFLPLTTKLNVSVGNSVKAADLIGFLEE</sequence>
<keyword evidence="1" id="KW-1003">Cell membrane</keyword>
<evidence type="ECO:0000256" key="11">
    <source>
        <dbReference type="SAM" id="Phobius"/>
    </source>
</evidence>
<dbReference type="InterPro" id="IPR033175">
    <property type="entry name" value="PSD-A"/>
</dbReference>
<evidence type="ECO:0000256" key="4">
    <source>
        <dbReference type="ARBA" id="ARBA00023098"/>
    </source>
</evidence>
<dbReference type="Proteomes" id="UP000093100">
    <property type="component" value="Unassembled WGS sequence"/>
</dbReference>
<proteinExistence type="predicted"/>
<dbReference type="KEGG" id="cfp:CR44_06635"/>
<dbReference type="EMBL" id="LFLK01000002">
    <property type="protein sequence ID" value="OCR91433.1"/>
    <property type="molecule type" value="Genomic_DNA"/>
</dbReference>
<name>A0AAX0HDA6_CAMFE</name>
<evidence type="ECO:0000256" key="8">
    <source>
        <dbReference type="ARBA" id="ARBA00023239"/>
    </source>
</evidence>
<dbReference type="PANTHER" id="PTHR35809:SF1">
    <property type="entry name" value="ARCHAETIDYLSERINE DECARBOXYLASE PROENZYME-RELATED"/>
    <property type="match status" value="1"/>
</dbReference>
<evidence type="ECO:0000256" key="2">
    <source>
        <dbReference type="ARBA" id="ARBA00022516"/>
    </source>
</evidence>